<dbReference type="Proteomes" id="UP000298493">
    <property type="component" value="Unassembled WGS sequence"/>
</dbReference>
<evidence type="ECO:0000256" key="1">
    <source>
        <dbReference type="SAM" id="MobiDB-lite"/>
    </source>
</evidence>
<reference evidence="2 3" key="1">
    <citation type="submission" date="2019-04" db="EMBL/GenBank/DDBJ databases">
        <title>High contiguity whole genome sequence and gene annotation resource for two Venturia nashicola isolates.</title>
        <authorList>
            <person name="Prokchorchik M."/>
            <person name="Won K."/>
            <person name="Lee Y."/>
            <person name="Choi E.D."/>
            <person name="Segonzac C."/>
            <person name="Sohn K.H."/>
        </authorList>
    </citation>
    <scope>NUCLEOTIDE SEQUENCE [LARGE SCALE GENOMIC DNA]</scope>
    <source>
        <strain evidence="2 3">PRI2</strain>
    </source>
</reference>
<proteinExistence type="predicted"/>
<comment type="caution">
    <text evidence="2">The sequence shown here is derived from an EMBL/GenBank/DDBJ whole genome shotgun (WGS) entry which is preliminary data.</text>
</comment>
<evidence type="ECO:0000313" key="3">
    <source>
        <dbReference type="Proteomes" id="UP000298493"/>
    </source>
</evidence>
<accession>A0A4Z1NY52</accession>
<feature type="compositionally biased region" description="Low complexity" evidence="1">
    <location>
        <begin position="19"/>
        <end position="37"/>
    </location>
</feature>
<gene>
    <name evidence="2" type="ORF">E6O75_ATG01602</name>
</gene>
<organism evidence="2 3">
    <name type="scientific">Venturia nashicola</name>
    <dbReference type="NCBI Taxonomy" id="86259"/>
    <lineage>
        <taxon>Eukaryota</taxon>
        <taxon>Fungi</taxon>
        <taxon>Dikarya</taxon>
        <taxon>Ascomycota</taxon>
        <taxon>Pezizomycotina</taxon>
        <taxon>Dothideomycetes</taxon>
        <taxon>Pleosporomycetidae</taxon>
        <taxon>Venturiales</taxon>
        <taxon>Venturiaceae</taxon>
        <taxon>Venturia</taxon>
    </lineage>
</organism>
<feature type="compositionally biased region" description="Polar residues" evidence="1">
    <location>
        <begin position="1"/>
        <end position="18"/>
    </location>
</feature>
<evidence type="ECO:0000313" key="2">
    <source>
        <dbReference type="EMBL" id="TID13624.1"/>
    </source>
</evidence>
<feature type="region of interest" description="Disordered" evidence="1">
    <location>
        <begin position="1"/>
        <end position="37"/>
    </location>
</feature>
<name>A0A4Z1NY52_9PEZI</name>
<dbReference type="EMBL" id="SNSC02000025">
    <property type="protein sequence ID" value="TID13624.1"/>
    <property type="molecule type" value="Genomic_DNA"/>
</dbReference>
<sequence length="205" mass="23358">MPPESPLQTLTPSKLSNKPPNHLQQPTQNHHQPTTHQKMNLPTLLTLTLTLTLTLPAPTLSCKRYKRCWCQSTGPDGKSTHNDTATQATCTEPGHYQTGGKITWPTCYRFKDRPMVDGPNDRRTGGFRNLQYLRLENYPTSSGMRFFPHLMPHEELHDPVVMEELLTFDLYFHGMDTGFNLDNENTLEPDWSALIMPLTFHAVGE</sequence>
<keyword evidence="3" id="KW-1185">Reference proteome</keyword>
<protein>
    <submittedName>
        <fullName evidence="2">Uncharacterized protein</fullName>
    </submittedName>
</protein>
<dbReference type="AlphaFoldDB" id="A0A4Z1NY52"/>